<dbReference type="OrthoDB" id="2443866at2759"/>
<comment type="subcellular location">
    <subcellularLocation>
        <location evidence="1">Nucleus</location>
    </subcellularLocation>
</comment>
<dbReference type="AlphaFoldDB" id="A0A9N9EPV4"/>
<keyword evidence="2" id="KW-0479">Metal-binding</keyword>
<gene>
    <name evidence="6" type="ORF">FCALED_LOCUS12620</name>
</gene>
<keyword evidence="3" id="KW-0863">Zinc-finger</keyword>
<protein>
    <submittedName>
        <fullName evidence="6">12307_t:CDS:1</fullName>
    </submittedName>
</protein>
<keyword evidence="5" id="KW-0539">Nucleus</keyword>
<evidence type="ECO:0000256" key="1">
    <source>
        <dbReference type="ARBA" id="ARBA00004123"/>
    </source>
</evidence>
<dbReference type="GO" id="GO:0008270">
    <property type="term" value="F:zinc ion binding"/>
    <property type="evidence" value="ECO:0007669"/>
    <property type="project" value="UniProtKB-KW"/>
</dbReference>
<evidence type="ECO:0000313" key="7">
    <source>
        <dbReference type="Proteomes" id="UP000789570"/>
    </source>
</evidence>
<dbReference type="PANTHER" id="PTHR46481">
    <property type="entry name" value="ZINC FINGER BED DOMAIN-CONTAINING PROTEIN 4"/>
    <property type="match status" value="1"/>
</dbReference>
<organism evidence="6 7">
    <name type="scientific">Funneliformis caledonium</name>
    <dbReference type="NCBI Taxonomy" id="1117310"/>
    <lineage>
        <taxon>Eukaryota</taxon>
        <taxon>Fungi</taxon>
        <taxon>Fungi incertae sedis</taxon>
        <taxon>Mucoromycota</taxon>
        <taxon>Glomeromycotina</taxon>
        <taxon>Glomeromycetes</taxon>
        <taxon>Glomerales</taxon>
        <taxon>Glomeraceae</taxon>
        <taxon>Funneliformis</taxon>
    </lineage>
</organism>
<dbReference type="SUPFAM" id="SSF140996">
    <property type="entry name" value="Hermes dimerisation domain"/>
    <property type="match status" value="1"/>
</dbReference>
<accession>A0A9N9EPV4</accession>
<name>A0A9N9EPV4_9GLOM</name>
<sequence length="321" mass="36698">NPKETVLTVSRFNNPGNLSSWIWQWGKHSKDGNYTTFTCKVNVDGIDCNHICRGKGTSTSNAVSPLDINTQEAIEQELMEFIVEDTQPFHILKSKKFQRLIELLNSSFVIPCDKRLKALITDSYNLAIENLKLLLVENMTWCSLTLDLWTPTNITELNIDLDESGTAFDDIIPEGDEELLEEMTNDLNNSHTQRKKKININFPQDTDGLVDKVKNALYIAMERYYNIPVDEIILSALLDPRCKKLTFANHDQRINAENKLRILYNELLQTHESESTTSINSTTTRLNFHTNNPIQKYKDMMPNLARKYLGIPATSTPSDLL</sequence>
<dbReference type="Proteomes" id="UP000789570">
    <property type="component" value="Unassembled WGS sequence"/>
</dbReference>
<feature type="non-terminal residue" evidence="6">
    <location>
        <position position="321"/>
    </location>
</feature>
<evidence type="ECO:0000256" key="3">
    <source>
        <dbReference type="ARBA" id="ARBA00022771"/>
    </source>
</evidence>
<reference evidence="6" key="1">
    <citation type="submission" date="2021-06" db="EMBL/GenBank/DDBJ databases">
        <authorList>
            <person name="Kallberg Y."/>
            <person name="Tangrot J."/>
            <person name="Rosling A."/>
        </authorList>
    </citation>
    <scope>NUCLEOTIDE SEQUENCE</scope>
    <source>
        <strain evidence="6">UK204</strain>
    </source>
</reference>
<dbReference type="InterPro" id="IPR052035">
    <property type="entry name" value="ZnF_BED_domain_contain"/>
</dbReference>
<proteinExistence type="predicted"/>
<evidence type="ECO:0000313" key="6">
    <source>
        <dbReference type="EMBL" id="CAG8683391.1"/>
    </source>
</evidence>
<keyword evidence="4" id="KW-0862">Zinc</keyword>
<dbReference type="GO" id="GO:0005634">
    <property type="term" value="C:nucleus"/>
    <property type="evidence" value="ECO:0007669"/>
    <property type="project" value="UniProtKB-SubCell"/>
</dbReference>
<dbReference type="PANTHER" id="PTHR46481:SF10">
    <property type="entry name" value="ZINC FINGER BED DOMAIN-CONTAINING PROTEIN 39"/>
    <property type="match status" value="1"/>
</dbReference>
<evidence type="ECO:0000256" key="5">
    <source>
        <dbReference type="ARBA" id="ARBA00023242"/>
    </source>
</evidence>
<evidence type="ECO:0000256" key="4">
    <source>
        <dbReference type="ARBA" id="ARBA00022833"/>
    </source>
</evidence>
<comment type="caution">
    <text evidence="6">The sequence shown here is derived from an EMBL/GenBank/DDBJ whole genome shotgun (WGS) entry which is preliminary data.</text>
</comment>
<dbReference type="EMBL" id="CAJVPQ010006327">
    <property type="protein sequence ID" value="CAG8683391.1"/>
    <property type="molecule type" value="Genomic_DNA"/>
</dbReference>
<keyword evidence="7" id="KW-1185">Reference proteome</keyword>
<evidence type="ECO:0000256" key="2">
    <source>
        <dbReference type="ARBA" id="ARBA00022723"/>
    </source>
</evidence>